<proteinExistence type="predicted"/>
<evidence type="ECO:0000313" key="2">
    <source>
        <dbReference type="Proteomes" id="UP000187209"/>
    </source>
</evidence>
<name>A0A1R2CD32_9CILI</name>
<accession>A0A1R2CD32</accession>
<keyword evidence="2" id="KW-1185">Reference proteome</keyword>
<gene>
    <name evidence="1" type="ORF">SteCoe_11489</name>
</gene>
<sequence>METESLLINQYDMTDLSRPVSAQFIELDTQHTNQDSENSVSNTKDSRLNFSLAKKKCQILPKIPNRMNIPIVPMKAKSGKNSRPAGVPDFKITPHELLIRLKLNEAKRKKSTTCTCIII</sequence>
<organism evidence="1 2">
    <name type="scientific">Stentor coeruleus</name>
    <dbReference type="NCBI Taxonomy" id="5963"/>
    <lineage>
        <taxon>Eukaryota</taxon>
        <taxon>Sar</taxon>
        <taxon>Alveolata</taxon>
        <taxon>Ciliophora</taxon>
        <taxon>Postciliodesmatophora</taxon>
        <taxon>Heterotrichea</taxon>
        <taxon>Heterotrichida</taxon>
        <taxon>Stentoridae</taxon>
        <taxon>Stentor</taxon>
    </lineage>
</organism>
<comment type="caution">
    <text evidence="1">The sequence shown here is derived from an EMBL/GenBank/DDBJ whole genome shotgun (WGS) entry which is preliminary data.</text>
</comment>
<reference evidence="1 2" key="1">
    <citation type="submission" date="2016-11" db="EMBL/GenBank/DDBJ databases">
        <title>The macronuclear genome of Stentor coeruleus: a giant cell with tiny introns.</title>
        <authorList>
            <person name="Slabodnick M."/>
            <person name="Ruby J.G."/>
            <person name="Reiff S.B."/>
            <person name="Swart E.C."/>
            <person name="Gosai S."/>
            <person name="Prabakaran S."/>
            <person name="Witkowska E."/>
            <person name="Larue G.E."/>
            <person name="Fisher S."/>
            <person name="Freeman R.M."/>
            <person name="Gunawardena J."/>
            <person name="Chu W."/>
            <person name="Stover N.A."/>
            <person name="Gregory B.D."/>
            <person name="Nowacki M."/>
            <person name="Derisi J."/>
            <person name="Roy S.W."/>
            <person name="Marshall W.F."/>
            <person name="Sood P."/>
        </authorList>
    </citation>
    <scope>NUCLEOTIDE SEQUENCE [LARGE SCALE GENOMIC DNA]</scope>
    <source>
        <strain evidence="1">WM001</strain>
    </source>
</reference>
<protein>
    <submittedName>
        <fullName evidence="1">Uncharacterized protein</fullName>
    </submittedName>
</protein>
<dbReference type="Proteomes" id="UP000187209">
    <property type="component" value="Unassembled WGS sequence"/>
</dbReference>
<evidence type="ECO:0000313" key="1">
    <source>
        <dbReference type="EMBL" id="OMJ86934.1"/>
    </source>
</evidence>
<dbReference type="EMBL" id="MPUH01000191">
    <property type="protein sequence ID" value="OMJ86934.1"/>
    <property type="molecule type" value="Genomic_DNA"/>
</dbReference>
<dbReference type="AlphaFoldDB" id="A0A1R2CD32"/>